<reference evidence="8 9" key="1">
    <citation type="submission" date="2019-08" db="EMBL/GenBank/DDBJ databases">
        <title>Deep-cultivation of Planctomycetes and their phenomic and genomic characterization uncovers novel biology.</title>
        <authorList>
            <person name="Wiegand S."/>
            <person name="Jogler M."/>
            <person name="Boedeker C."/>
            <person name="Pinto D."/>
            <person name="Vollmers J."/>
            <person name="Rivas-Marin E."/>
            <person name="Kohn T."/>
            <person name="Peeters S.H."/>
            <person name="Heuer A."/>
            <person name="Rast P."/>
            <person name="Oberbeckmann S."/>
            <person name="Bunk B."/>
            <person name="Jeske O."/>
            <person name="Meyerdierks A."/>
            <person name="Storesund J.E."/>
            <person name="Kallscheuer N."/>
            <person name="Luecker S."/>
            <person name="Lage O.M."/>
            <person name="Pohl T."/>
            <person name="Merkel B.J."/>
            <person name="Hornburger P."/>
            <person name="Mueller R.-W."/>
            <person name="Bruemmer F."/>
            <person name="Labrenz M."/>
            <person name="Spormann A.M."/>
            <person name="Op den Camp H."/>
            <person name="Overmann J."/>
            <person name="Amann R."/>
            <person name="Jetten M.S.M."/>
            <person name="Mascher T."/>
            <person name="Medema M.H."/>
            <person name="Devos D.P."/>
            <person name="Kaster A.-K."/>
            <person name="Ovreas L."/>
            <person name="Rohde M."/>
            <person name="Galperin M.Y."/>
            <person name="Jogler C."/>
        </authorList>
    </citation>
    <scope>NUCLEOTIDE SEQUENCE [LARGE SCALE GENOMIC DNA]</scope>
    <source>
        <strain evidence="8 9">Pr1d</strain>
    </source>
</reference>
<keyword evidence="9" id="KW-1185">Reference proteome</keyword>
<feature type="domain" description="VTT" evidence="7">
    <location>
        <begin position="70"/>
        <end position="186"/>
    </location>
</feature>
<dbReference type="EMBL" id="CP042913">
    <property type="protein sequence ID" value="QEG37184.1"/>
    <property type="molecule type" value="Genomic_DNA"/>
</dbReference>
<evidence type="ECO:0000256" key="5">
    <source>
        <dbReference type="ARBA" id="ARBA00023136"/>
    </source>
</evidence>
<feature type="transmembrane region" description="Helical" evidence="6">
    <location>
        <begin position="82"/>
        <end position="106"/>
    </location>
</feature>
<sequence length="238" mass="25724">MNVCAEENSMIWRNLSAGILLLVVIIALGVYDSAQLHSYLVGIENWIAGLGFWGPVAFLGLFIILTFVFFPDSVLGATAGALFGLWLGFAVVLFGAIVVQCLVFGISRHYFQQRVQQAIDKRPKLVAIQRAANRKGFRLQFLLRLMPLNPVMVSHVLATTGTRFGVFLVACLGLIPGLFVQVYTGYAAKHMIKAAGAPGEHATIHTMLVAGGLVVCLLLMVVVTRVAQAAIVEAETEP</sequence>
<evidence type="ECO:0000256" key="2">
    <source>
        <dbReference type="ARBA" id="ARBA00022475"/>
    </source>
</evidence>
<name>A0A5B9QE37_9BACT</name>
<keyword evidence="2 6" id="KW-1003">Cell membrane</keyword>
<feature type="transmembrane region" description="Helical" evidence="6">
    <location>
        <begin position="207"/>
        <end position="231"/>
    </location>
</feature>
<evidence type="ECO:0000259" key="7">
    <source>
        <dbReference type="Pfam" id="PF09335"/>
    </source>
</evidence>
<dbReference type="InterPro" id="IPR032816">
    <property type="entry name" value="VTT_dom"/>
</dbReference>
<evidence type="ECO:0000256" key="4">
    <source>
        <dbReference type="ARBA" id="ARBA00022989"/>
    </source>
</evidence>
<keyword evidence="4 6" id="KW-1133">Transmembrane helix</keyword>
<evidence type="ECO:0000256" key="6">
    <source>
        <dbReference type="RuleBase" id="RU366058"/>
    </source>
</evidence>
<dbReference type="Pfam" id="PF09335">
    <property type="entry name" value="VTT_dom"/>
    <property type="match status" value="1"/>
</dbReference>
<keyword evidence="5 6" id="KW-0472">Membrane</keyword>
<evidence type="ECO:0000313" key="9">
    <source>
        <dbReference type="Proteomes" id="UP000323917"/>
    </source>
</evidence>
<dbReference type="Proteomes" id="UP000323917">
    <property type="component" value="Chromosome"/>
</dbReference>
<dbReference type="AlphaFoldDB" id="A0A5B9QE37"/>
<feature type="transmembrane region" description="Helical" evidence="6">
    <location>
        <begin position="15"/>
        <end position="34"/>
    </location>
</feature>
<dbReference type="GO" id="GO:0005886">
    <property type="term" value="C:plasma membrane"/>
    <property type="evidence" value="ECO:0007669"/>
    <property type="project" value="UniProtKB-SubCell"/>
</dbReference>
<organism evidence="8 9">
    <name type="scientific">Bythopirellula goksoeyrii</name>
    <dbReference type="NCBI Taxonomy" id="1400387"/>
    <lineage>
        <taxon>Bacteria</taxon>
        <taxon>Pseudomonadati</taxon>
        <taxon>Planctomycetota</taxon>
        <taxon>Planctomycetia</taxon>
        <taxon>Pirellulales</taxon>
        <taxon>Lacipirellulaceae</taxon>
        <taxon>Bythopirellula</taxon>
    </lineage>
</organism>
<dbReference type="KEGG" id="bgok:Pr1d_45250"/>
<dbReference type="OrthoDB" id="271366at2"/>
<dbReference type="PANTHER" id="PTHR12677:SF59">
    <property type="entry name" value="GOLGI APPARATUS MEMBRANE PROTEIN TVP38-RELATED"/>
    <property type="match status" value="1"/>
</dbReference>
<proteinExistence type="inferred from homology"/>
<evidence type="ECO:0000256" key="1">
    <source>
        <dbReference type="ARBA" id="ARBA00004651"/>
    </source>
</evidence>
<comment type="similarity">
    <text evidence="6">Belongs to the TVP38/TMEM64 family.</text>
</comment>
<accession>A0A5B9QE37</accession>
<feature type="transmembrane region" description="Helical" evidence="6">
    <location>
        <begin position="46"/>
        <end position="70"/>
    </location>
</feature>
<evidence type="ECO:0000313" key="8">
    <source>
        <dbReference type="EMBL" id="QEG37184.1"/>
    </source>
</evidence>
<gene>
    <name evidence="8" type="ORF">Pr1d_45250</name>
</gene>
<dbReference type="PANTHER" id="PTHR12677">
    <property type="entry name" value="GOLGI APPARATUS MEMBRANE PROTEIN TVP38-RELATED"/>
    <property type="match status" value="1"/>
</dbReference>
<feature type="transmembrane region" description="Helical" evidence="6">
    <location>
        <begin position="164"/>
        <end position="186"/>
    </location>
</feature>
<dbReference type="InterPro" id="IPR015414">
    <property type="entry name" value="TMEM64"/>
</dbReference>
<comment type="subcellular location">
    <subcellularLocation>
        <location evidence="1 6">Cell membrane</location>
        <topology evidence="1 6">Multi-pass membrane protein</topology>
    </subcellularLocation>
</comment>
<protein>
    <recommendedName>
        <fullName evidence="6">TVP38/TMEM64 family membrane protein</fullName>
    </recommendedName>
</protein>
<keyword evidence="3 6" id="KW-0812">Transmembrane</keyword>
<evidence type="ECO:0000256" key="3">
    <source>
        <dbReference type="ARBA" id="ARBA00022692"/>
    </source>
</evidence>